<evidence type="ECO:0000256" key="16">
    <source>
        <dbReference type="ARBA" id="ARBA00023102"/>
    </source>
</evidence>
<evidence type="ECO:0000256" key="2">
    <source>
        <dbReference type="ARBA" id="ARBA00001946"/>
    </source>
</evidence>
<protein>
    <recommendedName>
        <fullName evidence="7 18">ATP phosphoribosyltransferase</fullName>
        <shortName evidence="18">ATP-PRT</shortName>
        <shortName evidence="18">ATP-PRTase</shortName>
        <ecNumber evidence="6 18">2.4.2.17</ecNumber>
    </recommendedName>
</protein>
<comment type="catalytic activity">
    <reaction evidence="1 18">
        <text>1-(5-phospho-beta-D-ribosyl)-ATP + diphosphate = 5-phospho-alpha-D-ribose 1-diphosphate + ATP</text>
        <dbReference type="Rhea" id="RHEA:18473"/>
        <dbReference type="ChEBI" id="CHEBI:30616"/>
        <dbReference type="ChEBI" id="CHEBI:33019"/>
        <dbReference type="ChEBI" id="CHEBI:58017"/>
        <dbReference type="ChEBI" id="CHEBI:73183"/>
        <dbReference type="EC" id="2.4.2.17"/>
    </reaction>
</comment>
<dbReference type="PANTHER" id="PTHR21403:SF8">
    <property type="entry name" value="ATP PHOSPHORIBOSYLTRANSFERASE"/>
    <property type="match status" value="1"/>
</dbReference>
<dbReference type="GO" id="GO:0000287">
    <property type="term" value="F:magnesium ion binding"/>
    <property type="evidence" value="ECO:0007669"/>
    <property type="project" value="UniProtKB-UniRule"/>
</dbReference>
<keyword evidence="14 18" id="KW-0067">ATP-binding</keyword>
<dbReference type="FunFam" id="3.40.190.10:FF:000008">
    <property type="entry name" value="ATP phosphoribosyltransferase"/>
    <property type="match status" value="1"/>
</dbReference>
<comment type="caution">
    <text evidence="21">The sequence shown here is derived from an EMBL/GenBank/DDBJ whole genome shotgun (WGS) entry which is preliminary data.</text>
</comment>
<comment type="cofactor">
    <cofactor evidence="2 18">
        <name>Mg(2+)</name>
        <dbReference type="ChEBI" id="CHEBI:18420"/>
    </cofactor>
</comment>
<sequence length="283" mass="31202">MLRIAIQSKGRLFEETMELLGEAGIKLNNKKRTLLVPATGFNVEILFLRDDDIPQAVATGVADVGIVGENEYVEKHEDATVVKRLGFSKCRLSLAIPKDEAYNDLKWFEGKKIATSYPYILENFLAENSIDSEIHVISGSVEIAPSIGLADAIFDIVSSGSTLVSNRLKEVSVVMDSEALLISNKKLTDDKIQILDELIFRINSVQKAEGKKYILLNAPNDKLNEIIKLLPGMKSPTVLPLAETGWSSIHSVIAEKEFWEIIGKLKALGAEGILVIPIEKMIL</sequence>
<evidence type="ECO:0000259" key="20">
    <source>
        <dbReference type="Pfam" id="PF08029"/>
    </source>
</evidence>
<gene>
    <name evidence="18" type="primary">hisG</name>
    <name evidence="21" type="ORF">E2605_11980</name>
</gene>
<evidence type="ECO:0000256" key="18">
    <source>
        <dbReference type="HAMAP-Rule" id="MF_00079"/>
    </source>
</evidence>
<evidence type="ECO:0000256" key="3">
    <source>
        <dbReference type="ARBA" id="ARBA00004496"/>
    </source>
</evidence>
<dbReference type="Gene3D" id="3.30.70.120">
    <property type="match status" value="1"/>
</dbReference>
<dbReference type="InterPro" id="IPR020621">
    <property type="entry name" value="ATP-PRT_HisG_long"/>
</dbReference>
<comment type="activity regulation">
    <text evidence="18">Feedback inhibited by histidine.</text>
</comment>
<evidence type="ECO:0000256" key="14">
    <source>
        <dbReference type="ARBA" id="ARBA00022840"/>
    </source>
</evidence>
<keyword evidence="10 18" id="KW-0328">Glycosyltransferase</keyword>
<evidence type="ECO:0000256" key="12">
    <source>
        <dbReference type="ARBA" id="ARBA00022723"/>
    </source>
</evidence>
<evidence type="ECO:0000256" key="13">
    <source>
        <dbReference type="ARBA" id="ARBA00022741"/>
    </source>
</evidence>
<evidence type="ECO:0000256" key="7">
    <source>
        <dbReference type="ARBA" id="ARBA00020998"/>
    </source>
</evidence>
<dbReference type="PANTHER" id="PTHR21403">
    <property type="entry name" value="ATP PHOSPHORIBOSYLTRANSFERASE ATP-PRTASE"/>
    <property type="match status" value="1"/>
</dbReference>
<evidence type="ECO:0000256" key="5">
    <source>
        <dbReference type="ARBA" id="ARBA00007955"/>
    </source>
</evidence>
<evidence type="ECO:0000256" key="8">
    <source>
        <dbReference type="ARBA" id="ARBA00022490"/>
    </source>
</evidence>
<keyword evidence="12 18" id="KW-0479">Metal-binding</keyword>
<evidence type="ECO:0000256" key="15">
    <source>
        <dbReference type="ARBA" id="ARBA00022842"/>
    </source>
</evidence>
<dbReference type="NCBIfam" id="TIGR00070">
    <property type="entry name" value="hisG"/>
    <property type="match status" value="1"/>
</dbReference>
<keyword evidence="22" id="KW-1185">Reference proteome</keyword>
<reference evidence="21 22" key="1">
    <citation type="submission" date="2019-03" db="EMBL/GenBank/DDBJ databases">
        <title>San Antonio Military Medical Center submission to MRSN (WRAIR), pending publication.</title>
        <authorList>
            <person name="Blyth D.M."/>
            <person name="Mccarthy S.L."/>
            <person name="Schall S.E."/>
            <person name="Stam J.A."/>
            <person name="Ong A.C."/>
            <person name="Mcgann P.T."/>
        </authorList>
    </citation>
    <scope>NUCLEOTIDE SEQUENCE [LARGE SCALE GENOMIC DNA]</scope>
    <source>
        <strain evidence="21 22">MRSN571793</strain>
    </source>
</reference>
<dbReference type="PROSITE" id="PS01316">
    <property type="entry name" value="ATP_P_PHORIBOSYLTR"/>
    <property type="match status" value="1"/>
</dbReference>
<dbReference type="Proteomes" id="UP000297861">
    <property type="component" value="Unassembled WGS sequence"/>
</dbReference>
<comment type="subcellular location">
    <subcellularLocation>
        <location evidence="3 18">Cytoplasm</location>
    </subcellularLocation>
</comment>
<dbReference type="InterPro" id="IPR013820">
    <property type="entry name" value="ATP_PRibTrfase_cat"/>
</dbReference>
<dbReference type="GO" id="GO:0005737">
    <property type="term" value="C:cytoplasm"/>
    <property type="evidence" value="ECO:0007669"/>
    <property type="project" value="UniProtKB-SubCell"/>
</dbReference>
<keyword evidence="15 18" id="KW-0460">Magnesium</keyword>
<comment type="similarity">
    <text evidence="5 18">Belongs to the ATP phosphoribosyltransferase family. Long subfamily.</text>
</comment>
<comment type="pathway">
    <text evidence="4 18">Amino-acid biosynthesis; L-histidine biosynthesis; L-histidine from 5-phospho-alpha-D-ribose 1-diphosphate: step 1/9.</text>
</comment>
<keyword evidence="16 18" id="KW-0368">Histidine biosynthesis</keyword>
<keyword evidence="9 18" id="KW-0028">Amino-acid biosynthesis</keyword>
<dbReference type="Pfam" id="PF01634">
    <property type="entry name" value="HisG"/>
    <property type="match status" value="1"/>
</dbReference>
<evidence type="ECO:0000313" key="21">
    <source>
        <dbReference type="EMBL" id="TFD95555.1"/>
    </source>
</evidence>
<evidence type="ECO:0000256" key="6">
    <source>
        <dbReference type="ARBA" id="ARBA00011946"/>
    </source>
</evidence>
<dbReference type="Gene3D" id="3.40.190.10">
    <property type="entry name" value="Periplasmic binding protein-like II"/>
    <property type="match status" value="2"/>
</dbReference>
<dbReference type="InterPro" id="IPR018198">
    <property type="entry name" value="ATP_PRibTrfase_CS"/>
</dbReference>
<accession>A0A4Y8KYU4</accession>
<evidence type="ECO:0000256" key="9">
    <source>
        <dbReference type="ARBA" id="ARBA00022605"/>
    </source>
</evidence>
<dbReference type="HAMAP" id="MF_00079">
    <property type="entry name" value="HisG_Long"/>
    <property type="match status" value="1"/>
</dbReference>
<dbReference type="NCBIfam" id="TIGR03455">
    <property type="entry name" value="HisG_C-term"/>
    <property type="match status" value="1"/>
</dbReference>
<feature type="domain" description="Histidine biosynthesis HisG C-terminal" evidence="20">
    <location>
        <begin position="208"/>
        <end position="280"/>
    </location>
</feature>
<dbReference type="GO" id="GO:0000105">
    <property type="term" value="P:L-histidine biosynthetic process"/>
    <property type="evidence" value="ECO:0007669"/>
    <property type="project" value="UniProtKB-UniRule"/>
</dbReference>
<evidence type="ECO:0000256" key="4">
    <source>
        <dbReference type="ARBA" id="ARBA00004667"/>
    </source>
</evidence>
<dbReference type="InterPro" id="IPR001348">
    <property type="entry name" value="ATP_PRibTrfase_HisG"/>
</dbReference>
<dbReference type="EC" id="2.4.2.17" evidence="6 18"/>
<evidence type="ECO:0000313" key="22">
    <source>
        <dbReference type="Proteomes" id="UP000297861"/>
    </source>
</evidence>
<evidence type="ECO:0000256" key="10">
    <source>
        <dbReference type="ARBA" id="ARBA00022676"/>
    </source>
</evidence>
<proteinExistence type="inferred from homology"/>
<feature type="domain" description="ATP phosphoribosyltransferase catalytic" evidence="19">
    <location>
        <begin position="49"/>
        <end position="203"/>
    </location>
</feature>
<dbReference type="SUPFAM" id="SSF53850">
    <property type="entry name" value="Periplasmic binding protein-like II"/>
    <property type="match status" value="1"/>
</dbReference>
<dbReference type="EMBL" id="SOML01000007">
    <property type="protein sequence ID" value="TFD95555.1"/>
    <property type="molecule type" value="Genomic_DNA"/>
</dbReference>
<dbReference type="Pfam" id="PF08029">
    <property type="entry name" value="HisG_C"/>
    <property type="match status" value="1"/>
</dbReference>
<evidence type="ECO:0000256" key="17">
    <source>
        <dbReference type="ARBA" id="ARBA00024861"/>
    </source>
</evidence>
<dbReference type="InterPro" id="IPR013115">
    <property type="entry name" value="HisG_C"/>
</dbReference>
<dbReference type="OrthoDB" id="9801867at2"/>
<evidence type="ECO:0000259" key="19">
    <source>
        <dbReference type="Pfam" id="PF01634"/>
    </source>
</evidence>
<evidence type="ECO:0000256" key="11">
    <source>
        <dbReference type="ARBA" id="ARBA00022679"/>
    </source>
</evidence>
<comment type="function">
    <text evidence="17 18">Catalyzes the condensation of ATP and 5-phosphoribose 1-diphosphate to form N'-(5'-phosphoribosyl)-ATP (PR-ATP). Has a crucial role in the pathway because the rate of histidine biosynthesis seems to be controlled primarily by regulation of HisG enzymatic activity.</text>
</comment>
<name>A0A4Y8KYU4_9BACT</name>
<dbReference type="UniPathway" id="UPA00031">
    <property type="reaction ID" value="UER00006"/>
</dbReference>
<dbReference type="InterPro" id="IPR011322">
    <property type="entry name" value="N-reg_PII-like_a/b"/>
</dbReference>
<dbReference type="GO" id="GO:0003879">
    <property type="term" value="F:ATP phosphoribosyltransferase activity"/>
    <property type="evidence" value="ECO:0007669"/>
    <property type="project" value="UniProtKB-UniRule"/>
</dbReference>
<evidence type="ECO:0000256" key="1">
    <source>
        <dbReference type="ARBA" id="ARBA00000915"/>
    </source>
</evidence>
<dbReference type="SUPFAM" id="SSF54913">
    <property type="entry name" value="GlnB-like"/>
    <property type="match status" value="1"/>
</dbReference>
<dbReference type="FunFam" id="3.30.70.120:FF:000002">
    <property type="entry name" value="ATP phosphoribosyltransferase"/>
    <property type="match status" value="1"/>
</dbReference>
<dbReference type="STRING" id="1121485.GCA_000426485_03242"/>
<dbReference type="GO" id="GO:0005524">
    <property type="term" value="F:ATP binding"/>
    <property type="evidence" value="ECO:0007669"/>
    <property type="project" value="UniProtKB-KW"/>
</dbReference>
<dbReference type="AlphaFoldDB" id="A0A4Y8KYU4"/>
<dbReference type="RefSeq" id="WP_026627049.1">
    <property type="nucleotide sequence ID" value="NZ_JAWZLG010000027.1"/>
</dbReference>
<dbReference type="InterPro" id="IPR015867">
    <property type="entry name" value="N-reg_PII/ATP_PRibTrfase_C"/>
</dbReference>
<organism evidence="21 22">
    <name type="scientific">Dysgonomonas capnocytophagoides</name>
    <dbReference type="NCBI Taxonomy" id="45254"/>
    <lineage>
        <taxon>Bacteria</taxon>
        <taxon>Pseudomonadati</taxon>
        <taxon>Bacteroidota</taxon>
        <taxon>Bacteroidia</taxon>
        <taxon>Bacteroidales</taxon>
        <taxon>Dysgonomonadaceae</taxon>
        <taxon>Dysgonomonas</taxon>
    </lineage>
</organism>
<keyword evidence="11 18" id="KW-0808">Transferase</keyword>
<keyword evidence="8 18" id="KW-0963">Cytoplasm</keyword>
<keyword evidence="13 18" id="KW-0547">Nucleotide-binding</keyword>